<gene>
    <name evidence="2" type="ORF">PRZ48_004409</name>
</gene>
<sequence length="334" mass="35760">MGANNGEAAAAQQSGQQQGPSDEEVRQHSAEAAQKSLEAQQKAYELRQAANGAADPEERQKLLEEALDREIAAESFGKTAKYLRSGTFQGFAVGTGMGIAPGASLGALTGTLVGGVTSLITGGLGGAIGAAAGAIHGPFWNMGEVTGKGIQKITGNLPGWKATWEQKQQLESMIQDVRNQDMPNKGELESMQKDNPKKTWGQAASSWLPSWGGKSKQEKGGSKQQPKGSRADEQGISRLQEKQARDEQERTRPKPPPTKSPAADLQRASRARADETKPSQQQGGEQTPRKKPRKLEVRKPAEAPEVNKENTDVQPVKKKPRKLETRSKPVSAAS</sequence>
<feature type="region of interest" description="Disordered" evidence="1">
    <location>
        <begin position="1"/>
        <end position="57"/>
    </location>
</feature>
<comment type="caution">
    <text evidence="2">The sequence shown here is derived from an EMBL/GenBank/DDBJ whole genome shotgun (WGS) entry which is preliminary data.</text>
</comment>
<evidence type="ECO:0000256" key="1">
    <source>
        <dbReference type="SAM" id="MobiDB-lite"/>
    </source>
</evidence>
<feature type="compositionally biased region" description="Basic and acidic residues" evidence="1">
    <location>
        <begin position="294"/>
        <end position="311"/>
    </location>
</feature>
<evidence type="ECO:0000313" key="2">
    <source>
        <dbReference type="EMBL" id="KAK4503494.1"/>
    </source>
</evidence>
<proteinExistence type="predicted"/>
<name>A0ABR0EPG0_ZASCE</name>
<dbReference type="Proteomes" id="UP001305779">
    <property type="component" value="Unassembled WGS sequence"/>
</dbReference>
<feature type="compositionally biased region" description="Basic and acidic residues" evidence="1">
    <location>
        <begin position="184"/>
        <end position="197"/>
    </location>
</feature>
<evidence type="ECO:0000313" key="3">
    <source>
        <dbReference type="Proteomes" id="UP001305779"/>
    </source>
</evidence>
<accession>A0ABR0EPG0</accession>
<feature type="region of interest" description="Disordered" evidence="1">
    <location>
        <begin position="184"/>
        <end position="334"/>
    </location>
</feature>
<keyword evidence="3" id="KW-1185">Reference proteome</keyword>
<dbReference type="EMBL" id="JAXOVC010000003">
    <property type="protein sequence ID" value="KAK4503494.1"/>
    <property type="molecule type" value="Genomic_DNA"/>
</dbReference>
<reference evidence="2 3" key="1">
    <citation type="journal article" date="2023" name="G3 (Bethesda)">
        <title>A chromosome-level genome assembly of Zasmidium syzygii isolated from banana leaves.</title>
        <authorList>
            <person name="van Westerhoven A.C."/>
            <person name="Mehrabi R."/>
            <person name="Talebi R."/>
            <person name="Steentjes M.B.F."/>
            <person name="Corcolon B."/>
            <person name="Chong P.A."/>
            <person name="Kema G.H.J."/>
            <person name="Seidl M.F."/>
        </authorList>
    </citation>
    <scope>NUCLEOTIDE SEQUENCE [LARGE SCALE GENOMIC DNA]</scope>
    <source>
        <strain evidence="2 3">P124</strain>
    </source>
</reference>
<feature type="compositionally biased region" description="Basic and acidic residues" evidence="1">
    <location>
        <begin position="229"/>
        <end position="252"/>
    </location>
</feature>
<organism evidence="2 3">
    <name type="scientific">Zasmidium cellare</name>
    <name type="common">Wine cellar mold</name>
    <name type="synonym">Racodium cellare</name>
    <dbReference type="NCBI Taxonomy" id="395010"/>
    <lineage>
        <taxon>Eukaryota</taxon>
        <taxon>Fungi</taxon>
        <taxon>Dikarya</taxon>
        <taxon>Ascomycota</taxon>
        <taxon>Pezizomycotina</taxon>
        <taxon>Dothideomycetes</taxon>
        <taxon>Dothideomycetidae</taxon>
        <taxon>Mycosphaerellales</taxon>
        <taxon>Mycosphaerellaceae</taxon>
        <taxon>Zasmidium</taxon>
    </lineage>
</organism>
<feature type="compositionally biased region" description="Low complexity" evidence="1">
    <location>
        <begin position="1"/>
        <end position="19"/>
    </location>
</feature>
<protein>
    <submittedName>
        <fullName evidence="2">Uncharacterized protein</fullName>
    </submittedName>
</protein>